<dbReference type="RefSeq" id="WP_379994882.1">
    <property type="nucleotide sequence ID" value="NZ_JBHSGN010000058.1"/>
</dbReference>
<sequence>MSKEEFTQRFNELKNKYSLFWTWSCDLLSIANVLVYKDADGIEDRFITEIDVNTPDGREKGISDIERYFISNE</sequence>
<reference evidence="2" key="1">
    <citation type="journal article" date="2019" name="Int. J. Syst. Evol. Microbiol.">
        <title>The Global Catalogue of Microorganisms (GCM) 10K type strain sequencing project: providing services to taxonomists for standard genome sequencing and annotation.</title>
        <authorList>
            <consortium name="The Broad Institute Genomics Platform"/>
            <consortium name="The Broad Institute Genome Sequencing Center for Infectious Disease"/>
            <person name="Wu L."/>
            <person name="Ma J."/>
        </authorList>
    </citation>
    <scope>NUCLEOTIDE SEQUENCE [LARGE SCALE GENOMIC DNA]</scope>
    <source>
        <strain evidence="2">CCUG 66188</strain>
    </source>
</reference>
<protein>
    <submittedName>
        <fullName evidence="1">Uncharacterized protein</fullName>
    </submittedName>
</protein>
<evidence type="ECO:0000313" key="2">
    <source>
        <dbReference type="Proteomes" id="UP001596023"/>
    </source>
</evidence>
<proteinExistence type="predicted"/>
<comment type="caution">
    <text evidence="1">The sequence shown here is derived from an EMBL/GenBank/DDBJ whole genome shotgun (WGS) entry which is preliminary data.</text>
</comment>
<name>A0ABV9KTJ9_9BACT</name>
<accession>A0ABV9KTJ9</accession>
<gene>
    <name evidence="1" type="ORF">ACFO6W_07460</name>
</gene>
<dbReference type="EMBL" id="JBHSGN010000058">
    <property type="protein sequence ID" value="MFC4673525.1"/>
    <property type="molecule type" value="Genomic_DNA"/>
</dbReference>
<dbReference type="Proteomes" id="UP001596023">
    <property type="component" value="Unassembled WGS sequence"/>
</dbReference>
<organism evidence="1 2">
    <name type="scientific">Dysgonomonas termitidis</name>
    <dbReference type="NCBI Taxonomy" id="1516126"/>
    <lineage>
        <taxon>Bacteria</taxon>
        <taxon>Pseudomonadati</taxon>
        <taxon>Bacteroidota</taxon>
        <taxon>Bacteroidia</taxon>
        <taxon>Bacteroidales</taxon>
        <taxon>Dysgonomonadaceae</taxon>
        <taxon>Dysgonomonas</taxon>
    </lineage>
</organism>
<keyword evidence="2" id="KW-1185">Reference proteome</keyword>
<evidence type="ECO:0000313" key="1">
    <source>
        <dbReference type="EMBL" id="MFC4673525.1"/>
    </source>
</evidence>